<evidence type="ECO:0000313" key="2">
    <source>
        <dbReference type="Proteomes" id="UP000078544"/>
    </source>
</evidence>
<reference evidence="1 2" key="1">
    <citation type="journal article" date="2016" name="Genome Biol. Evol.">
        <title>Divergent and convergent evolution of fungal pathogenicity.</title>
        <authorList>
            <person name="Shang Y."/>
            <person name="Xiao G."/>
            <person name="Zheng P."/>
            <person name="Cen K."/>
            <person name="Zhan S."/>
            <person name="Wang C."/>
        </authorList>
    </citation>
    <scope>NUCLEOTIDE SEQUENCE [LARGE SCALE GENOMIC DNA]</scope>
    <source>
        <strain evidence="1 2">RCEF 2490</strain>
    </source>
</reference>
<gene>
    <name evidence="1" type="ORF">AAL_05124</name>
</gene>
<comment type="caution">
    <text evidence="1">The sequence shown here is derived from an EMBL/GenBank/DDBJ whole genome shotgun (WGS) entry which is preliminary data.</text>
</comment>
<evidence type="ECO:0000313" key="1">
    <source>
        <dbReference type="EMBL" id="KZZ94157.1"/>
    </source>
</evidence>
<protein>
    <submittedName>
        <fullName evidence="1">Uncharacterized protein</fullName>
    </submittedName>
</protein>
<accession>A0A168ANZ0</accession>
<dbReference type="STRING" id="1081109.A0A168ANZ0"/>
<name>A0A168ANZ0_9HYPO</name>
<dbReference type="EMBL" id="AZGY01000011">
    <property type="protein sequence ID" value="KZZ94157.1"/>
    <property type="molecule type" value="Genomic_DNA"/>
</dbReference>
<dbReference type="OrthoDB" id="5336565at2759"/>
<sequence length="181" mass="19867">MHSPQNYGEDEAVYDDNAYTYSTTFHNGQLMLYAHHVTETPSGPEYHMTQLKGYTLTSDRETFVAGATAFRNARDLARRQRTGFIGAANVRASQSESAASQGIEAAEHSVDVPDLVPYANYGAWQDADDALQQHVAETSGLNLDHETVATSIPQNLFEEGGRRDLAVTAVKQPAVFIKEES</sequence>
<dbReference type="Proteomes" id="UP000078544">
    <property type="component" value="Unassembled WGS sequence"/>
</dbReference>
<organism evidence="1 2">
    <name type="scientific">Moelleriella libera RCEF 2490</name>
    <dbReference type="NCBI Taxonomy" id="1081109"/>
    <lineage>
        <taxon>Eukaryota</taxon>
        <taxon>Fungi</taxon>
        <taxon>Dikarya</taxon>
        <taxon>Ascomycota</taxon>
        <taxon>Pezizomycotina</taxon>
        <taxon>Sordariomycetes</taxon>
        <taxon>Hypocreomycetidae</taxon>
        <taxon>Hypocreales</taxon>
        <taxon>Clavicipitaceae</taxon>
        <taxon>Moelleriella</taxon>
    </lineage>
</organism>
<dbReference type="AlphaFoldDB" id="A0A168ANZ0"/>
<keyword evidence="2" id="KW-1185">Reference proteome</keyword>
<proteinExistence type="predicted"/>